<dbReference type="SUPFAM" id="SSF52096">
    <property type="entry name" value="ClpP/crotonase"/>
    <property type="match status" value="1"/>
</dbReference>
<sequence length="272" mass="30326">MSSQVGFPAKAPLATVTRPSEDIWILELHNGEDNRLTDIFIRDSIMPALDHVEREWRQGWRSAQAAKDPKKGAGALIIVGKRGQDKFFSNGLDYKNVAGKHWFFRQTFNPFISRLMLFPIPTIAALNGHTFAGGFLVAMACDYRVMIDGIKRRAWGSMNEITFAAPWPRSFAVLFRAKTREPNLVRKIALEAARITPQEMLDGGLIDEIGGSNTEEVIQTAVKLGKKWGPNAATGVWGVIKADIYYDVLDSLSQDLRASSAEEEDLYAKARL</sequence>
<dbReference type="InterPro" id="IPR001753">
    <property type="entry name" value="Enoyl-CoA_hydra/iso"/>
</dbReference>
<dbReference type="EMBL" id="KV428018">
    <property type="protein sequence ID" value="KZT41829.1"/>
    <property type="molecule type" value="Genomic_DNA"/>
</dbReference>
<dbReference type="PANTHER" id="PTHR11941">
    <property type="entry name" value="ENOYL-COA HYDRATASE-RELATED"/>
    <property type="match status" value="1"/>
</dbReference>
<dbReference type="InterPro" id="IPR029045">
    <property type="entry name" value="ClpP/crotonase-like_dom_sf"/>
</dbReference>
<dbReference type="PROSITE" id="PS00166">
    <property type="entry name" value="ENOYL_COA_HYDRATASE"/>
    <property type="match status" value="1"/>
</dbReference>
<dbReference type="GO" id="GO:0005777">
    <property type="term" value="C:peroxisome"/>
    <property type="evidence" value="ECO:0007669"/>
    <property type="project" value="TreeGrafter"/>
</dbReference>
<dbReference type="InterPro" id="IPR018376">
    <property type="entry name" value="Enoyl-CoA_hyd/isom_CS"/>
</dbReference>
<name>A0A166GMK9_9AGAM</name>
<dbReference type="Gene3D" id="3.90.226.10">
    <property type="entry name" value="2-enoyl-CoA Hydratase, Chain A, domain 1"/>
    <property type="match status" value="1"/>
</dbReference>
<evidence type="ECO:0000313" key="3">
    <source>
        <dbReference type="EMBL" id="KZT41829.1"/>
    </source>
</evidence>
<dbReference type="Proteomes" id="UP000076798">
    <property type="component" value="Unassembled WGS sequence"/>
</dbReference>
<dbReference type="GO" id="GO:0004165">
    <property type="term" value="F:delta(3)-delta(2)-enoyl-CoA isomerase activity"/>
    <property type="evidence" value="ECO:0007669"/>
    <property type="project" value="TreeGrafter"/>
</dbReference>
<proteinExistence type="inferred from homology"/>
<gene>
    <name evidence="3" type="ORF">SISSUDRAFT_1016947</name>
</gene>
<evidence type="ECO:0000313" key="4">
    <source>
        <dbReference type="Proteomes" id="UP000076798"/>
    </source>
</evidence>
<evidence type="ECO:0000256" key="2">
    <source>
        <dbReference type="RuleBase" id="RU003707"/>
    </source>
</evidence>
<accession>A0A166GMK9</accession>
<reference evidence="3 4" key="1">
    <citation type="journal article" date="2016" name="Mol. Biol. Evol.">
        <title>Comparative Genomics of Early-Diverging Mushroom-Forming Fungi Provides Insights into the Origins of Lignocellulose Decay Capabilities.</title>
        <authorList>
            <person name="Nagy L.G."/>
            <person name="Riley R."/>
            <person name="Tritt A."/>
            <person name="Adam C."/>
            <person name="Daum C."/>
            <person name="Floudas D."/>
            <person name="Sun H."/>
            <person name="Yadav J.S."/>
            <person name="Pangilinan J."/>
            <person name="Larsson K.H."/>
            <person name="Matsuura K."/>
            <person name="Barry K."/>
            <person name="Labutti K."/>
            <person name="Kuo R."/>
            <person name="Ohm R.A."/>
            <person name="Bhattacharya S.S."/>
            <person name="Shirouzu T."/>
            <person name="Yoshinaga Y."/>
            <person name="Martin F.M."/>
            <person name="Grigoriev I.V."/>
            <person name="Hibbett D.S."/>
        </authorList>
    </citation>
    <scope>NUCLEOTIDE SEQUENCE [LARGE SCALE GENOMIC DNA]</scope>
    <source>
        <strain evidence="3 4">HHB10207 ss-3</strain>
    </source>
</reference>
<evidence type="ECO:0000256" key="1">
    <source>
        <dbReference type="ARBA" id="ARBA00005254"/>
    </source>
</evidence>
<dbReference type="OrthoDB" id="1696280at2759"/>
<dbReference type="PANTHER" id="PTHR11941:SF75">
    <property type="entry name" value="ENOYL-COA HYDRATASE_ISOMERASE FAMILY PROTEIN"/>
    <property type="match status" value="1"/>
</dbReference>
<dbReference type="STRING" id="1314776.A0A166GMK9"/>
<dbReference type="CDD" id="cd06558">
    <property type="entry name" value="crotonase-like"/>
    <property type="match status" value="1"/>
</dbReference>
<dbReference type="AlphaFoldDB" id="A0A166GMK9"/>
<dbReference type="GO" id="GO:0006635">
    <property type="term" value="P:fatty acid beta-oxidation"/>
    <property type="evidence" value="ECO:0007669"/>
    <property type="project" value="TreeGrafter"/>
</dbReference>
<dbReference type="Pfam" id="PF00378">
    <property type="entry name" value="ECH_1"/>
    <property type="match status" value="1"/>
</dbReference>
<keyword evidence="4" id="KW-1185">Reference proteome</keyword>
<protein>
    <submittedName>
        <fullName evidence="3">ClpP/crotonase</fullName>
    </submittedName>
</protein>
<comment type="similarity">
    <text evidence="1 2">Belongs to the enoyl-CoA hydratase/isomerase family.</text>
</comment>
<organism evidence="3 4">
    <name type="scientific">Sistotremastrum suecicum HHB10207 ss-3</name>
    <dbReference type="NCBI Taxonomy" id="1314776"/>
    <lineage>
        <taxon>Eukaryota</taxon>
        <taxon>Fungi</taxon>
        <taxon>Dikarya</taxon>
        <taxon>Basidiomycota</taxon>
        <taxon>Agaricomycotina</taxon>
        <taxon>Agaricomycetes</taxon>
        <taxon>Sistotremastrales</taxon>
        <taxon>Sistotremastraceae</taxon>
        <taxon>Sistotremastrum</taxon>
    </lineage>
</organism>